<dbReference type="PANTHER" id="PTHR30158:SF3">
    <property type="entry name" value="MULTIDRUG EFFLUX PUMP SUBUNIT ACRA-RELATED"/>
    <property type="match status" value="1"/>
</dbReference>
<dbReference type="Pfam" id="PF25917">
    <property type="entry name" value="BSH_RND"/>
    <property type="match status" value="1"/>
</dbReference>
<gene>
    <name evidence="8" type="primary">acrE</name>
    <name evidence="8" type="ORF">GAK30_02283</name>
</gene>
<dbReference type="InterPro" id="IPR058627">
    <property type="entry name" value="MdtA-like_C"/>
</dbReference>
<proteinExistence type="inferred from homology"/>
<evidence type="ECO:0000256" key="3">
    <source>
        <dbReference type="SAM" id="MobiDB-lite"/>
    </source>
</evidence>
<dbReference type="Pfam" id="PF25876">
    <property type="entry name" value="HH_MFP_RND"/>
    <property type="match status" value="1"/>
</dbReference>
<dbReference type="AlphaFoldDB" id="A0A7V8JPX5"/>
<feature type="domain" description="Multidrug resistance protein MdtA-like barrel-sandwich hybrid" evidence="5">
    <location>
        <begin position="74"/>
        <end position="214"/>
    </location>
</feature>
<comment type="similarity">
    <text evidence="2">Belongs to the membrane fusion protein (MFP) (TC 8.A.1) family.</text>
</comment>
<evidence type="ECO:0000259" key="6">
    <source>
        <dbReference type="Pfam" id="PF25944"/>
    </source>
</evidence>
<dbReference type="FunFam" id="2.40.420.20:FF:000001">
    <property type="entry name" value="Efflux RND transporter periplasmic adaptor subunit"/>
    <property type="match status" value="1"/>
</dbReference>
<dbReference type="SUPFAM" id="SSF111369">
    <property type="entry name" value="HlyD-like secretion proteins"/>
    <property type="match status" value="1"/>
</dbReference>
<protein>
    <submittedName>
        <fullName evidence="8">Multidrug export protein AcrE</fullName>
    </submittedName>
</protein>
<dbReference type="GO" id="GO:0022857">
    <property type="term" value="F:transmembrane transporter activity"/>
    <property type="evidence" value="ECO:0007669"/>
    <property type="project" value="InterPro"/>
</dbReference>
<organism evidence="8 9">
    <name type="scientific">Paracidovorax wautersii</name>
    <dbReference type="NCBI Taxonomy" id="1177982"/>
    <lineage>
        <taxon>Bacteria</taxon>
        <taxon>Pseudomonadati</taxon>
        <taxon>Pseudomonadota</taxon>
        <taxon>Betaproteobacteria</taxon>
        <taxon>Burkholderiales</taxon>
        <taxon>Comamonadaceae</taxon>
        <taxon>Paracidovorax</taxon>
    </lineage>
</organism>
<evidence type="ECO:0000259" key="5">
    <source>
        <dbReference type="Pfam" id="PF25917"/>
    </source>
</evidence>
<dbReference type="NCBIfam" id="TIGR01730">
    <property type="entry name" value="RND_mfp"/>
    <property type="match status" value="1"/>
</dbReference>
<dbReference type="InterPro" id="IPR058625">
    <property type="entry name" value="MdtA-like_BSH"/>
</dbReference>
<dbReference type="GO" id="GO:0005886">
    <property type="term" value="C:plasma membrane"/>
    <property type="evidence" value="ECO:0007669"/>
    <property type="project" value="TreeGrafter"/>
</dbReference>
<dbReference type="GO" id="GO:0046677">
    <property type="term" value="P:response to antibiotic"/>
    <property type="evidence" value="ECO:0007669"/>
    <property type="project" value="TreeGrafter"/>
</dbReference>
<feature type="compositionally biased region" description="Low complexity" evidence="3">
    <location>
        <begin position="394"/>
        <end position="420"/>
    </location>
</feature>
<accession>A0A7V8JPX5</accession>
<name>A0A7V8JPX5_9BURK</name>
<dbReference type="Gene3D" id="2.40.420.20">
    <property type="match status" value="1"/>
</dbReference>
<evidence type="ECO:0000313" key="8">
    <source>
        <dbReference type="EMBL" id="KAF1020788.1"/>
    </source>
</evidence>
<evidence type="ECO:0000259" key="7">
    <source>
        <dbReference type="Pfam" id="PF25967"/>
    </source>
</evidence>
<feature type="domain" description="Multidrug resistance protein MdtA-like C-terminal permuted SH3" evidence="7">
    <location>
        <begin position="314"/>
        <end position="375"/>
    </location>
</feature>
<reference evidence="9" key="1">
    <citation type="journal article" date="2020" name="MBio">
        <title>Horizontal gene transfer to a defensive symbiont with a reduced genome amongst a multipartite beetle microbiome.</title>
        <authorList>
            <person name="Waterworth S.C."/>
            <person name="Florez L.V."/>
            <person name="Rees E.R."/>
            <person name="Hertweck C."/>
            <person name="Kaltenpoth M."/>
            <person name="Kwan J.C."/>
        </authorList>
    </citation>
    <scope>NUCLEOTIDE SEQUENCE [LARGE SCALE GENOMIC DNA]</scope>
</reference>
<evidence type="ECO:0000259" key="4">
    <source>
        <dbReference type="Pfam" id="PF25876"/>
    </source>
</evidence>
<dbReference type="GO" id="GO:0030313">
    <property type="term" value="C:cell envelope"/>
    <property type="evidence" value="ECO:0007669"/>
    <property type="project" value="UniProtKB-SubCell"/>
</dbReference>
<dbReference type="Gene3D" id="2.40.30.170">
    <property type="match status" value="1"/>
</dbReference>
<dbReference type="Pfam" id="PF25967">
    <property type="entry name" value="RND-MFP_C"/>
    <property type="match status" value="1"/>
</dbReference>
<sequence length="420" mass="42697">MNSFLFPEAGRRRAGLALLPLAVALTAVLGLGACSRNDVKPAAAPVEVGVVTVHAADAALATELAGRAKTRTSAAIVPQVGGIIRQRHFEEGAQVKAGQLLYEIDPAPYQAALASAQAALTKAQATARAAELTAKRQVALAKIDAVSQQDADDAQAALAQDQAAVAVAQADVQTARINLGYTRIVSPIAGRIDVSAVSQGALVTANQSTALTTVRQLDPLVVDVTQSSADVLKLRQALANGSLGASADGQVPVRIVLEDGSTYAHAGELQFSGVSVDESTGTITLRASVPNPEGLLMPGMYLRAVLDQGVLRGALLVPQQAVTRTPNGGATALVITREGVVEQRTLALGRAVGNQWQVTQGLAAGDRVVAQGLQKVRKGDKVSAVEIDPKTGRAADSAAPAAAAAAATAAPATSATPAAR</sequence>
<dbReference type="Proteomes" id="UP000461670">
    <property type="component" value="Unassembled WGS sequence"/>
</dbReference>
<evidence type="ECO:0000256" key="1">
    <source>
        <dbReference type="ARBA" id="ARBA00004196"/>
    </source>
</evidence>
<dbReference type="Pfam" id="PF25944">
    <property type="entry name" value="Beta-barrel_RND"/>
    <property type="match status" value="1"/>
</dbReference>
<dbReference type="Gene3D" id="2.40.50.100">
    <property type="match status" value="1"/>
</dbReference>
<feature type="domain" description="Multidrug resistance protein MdtA-like alpha-helical hairpin" evidence="4">
    <location>
        <begin position="113"/>
        <end position="182"/>
    </location>
</feature>
<feature type="domain" description="Multidrug resistance protein MdtA-like beta-barrel" evidence="6">
    <location>
        <begin position="219"/>
        <end position="309"/>
    </location>
</feature>
<comment type="caution">
    <text evidence="8">The sequence shown here is derived from an EMBL/GenBank/DDBJ whole genome shotgun (WGS) entry which is preliminary data.</text>
</comment>
<dbReference type="EMBL" id="WNDQ01000030">
    <property type="protein sequence ID" value="KAF1020788.1"/>
    <property type="molecule type" value="Genomic_DNA"/>
</dbReference>
<dbReference type="InterPro" id="IPR058626">
    <property type="entry name" value="MdtA-like_b-barrel"/>
</dbReference>
<comment type="subcellular location">
    <subcellularLocation>
        <location evidence="1">Cell envelope</location>
    </subcellularLocation>
</comment>
<dbReference type="PANTHER" id="PTHR30158">
    <property type="entry name" value="ACRA/E-RELATED COMPONENT OF DRUG EFFLUX TRANSPORTER"/>
    <property type="match status" value="1"/>
</dbReference>
<dbReference type="InterPro" id="IPR058624">
    <property type="entry name" value="MdtA-like_HH"/>
</dbReference>
<dbReference type="InterPro" id="IPR006143">
    <property type="entry name" value="RND_pump_MFP"/>
</dbReference>
<feature type="region of interest" description="Disordered" evidence="3">
    <location>
        <begin position="387"/>
        <end position="420"/>
    </location>
</feature>
<evidence type="ECO:0000256" key="2">
    <source>
        <dbReference type="ARBA" id="ARBA00009477"/>
    </source>
</evidence>
<dbReference type="Gene3D" id="1.10.287.470">
    <property type="entry name" value="Helix hairpin bin"/>
    <property type="match status" value="1"/>
</dbReference>
<evidence type="ECO:0000313" key="9">
    <source>
        <dbReference type="Proteomes" id="UP000461670"/>
    </source>
</evidence>